<dbReference type="InterPro" id="IPR011919">
    <property type="entry name" value="Cell_div_ZipA"/>
</dbReference>
<keyword evidence="14" id="KW-1185">Reference proteome</keyword>
<keyword evidence="6 9" id="KW-0472">Membrane</keyword>
<feature type="transmembrane region" description="Helical" evidence="11">
    <location>
        <begin position="6"/>
        <end position="25"/>
    </location>
</feature>
<dbReference type="SUPFAM" id="SSF64383">
    <property type="entry name" value="Cell-division protein ZipA, C-terminal domain"/>
    <property type="match status" value="1"/>
</dbReference>
<dbReference type="GO" id="GO:0005886">
    <property type="term" value="C:plasma membrane"/>
    <property type="evidence" value="ECO:0007669"/>
    <property type="project" value="UniProtKB-SubCell"/>
</dbReference>
<sequence>MTPFQLVLIGFGVALVLGVLLYNWWQERKYRQESLRLFHREIEPLDLAQPATAEPERVEPRIQLDAAQVHDYASPGNESWGQPEIGAGQAEAEPGPFVAPREPEPEALAAQPAPAPAFEAAQFEQESPLDPDTEYIARLRFSQPVMAPVVGLIEQVRQIGKPVRAMAQGPDGRWEPVAGPSRASYAALELGLQLADRSGAVTSAQIDAFCRALYNFAAEQGGAVSCPDKYAALELARALDLFCIEVDVLIGLNIVAPDGRPFLVSEVHRCATEAGLTLQPDGSYALKNAAGRTLYSLANQSDEPFQPERVGASTHGITLLFDVPNVADGLMVFDRMAELAQRLARSLGGRLVDDNGKLVSQESLQKIHQRLAEAYASMDARGIPAGGERASRLFV</sequence>
<organism evidence="13 14">
    <name type="scientific">Sulfuritortus calidifontis</name>
    <dbReference type="NCBI Taxonomy" id="1914471"/>
    <lineage>
        <taxon>Bacteria</taxon>
        <taxon>Pseudomonadati</taxon>
        <taxon>Pseudomonadota</taxon>
        <taxon>Betaproteobacteria</taxon>
        <taxon>Nitrosomonadales</taxon>
        <taxon>Thiobacillaceae</taxon>
        <taxon>Sulfuritortus</taxon>
    </lineage>
</organism>
<evidence type="ECO:0000256" key="11">
    <source>
        <dbReference type="SAM" id="Phobius"/>
    </source>
</evidence>
<evidence type="ECO:0000256" key="5">
    <source>
        <dbReference type="ARBA" id="ARBA00022989"/>
    </source>
</evidence>
<evidence type="ECO:0000256" key="7">
    <source>
        <dbReference type="ARBA" id="ARBA00023306"/>
    </source>
</evidence>
<comment type="similarity">
    <text evidence="8">Belongs to the ZipA family.</text>
</comment>
<keyword evidence="1 9" id="KW-1003">Cell membrane</keyword>
<evidence type="ECO:0000256" key="9">
    <source>
        <dbReference type="RuleBase" id="RU003613"/>
    </source>
</evidence>
<feature type="region of interest" description="Disordered" evidence="10">
    <location>
        <begin position="72"/>
        <end position="97"/>
    </location>
</feature>
<dbReference type="GO" id="GO:0032153">
    <property type="term" value="C:cell division site"/>
    <property type="evidence" value="ECO:0007669"/>
    <property type="project" value="TreeGrafter"/>
</dbReference>
<accession>A0A4R3JQM0</accession>
<evidence type="ECO:0000256" key="6">
    <source>
        <dbReference type="ARBA" id="ARBA00023136"/>
    </source>
</evidence>
<proteinExistence type="inferred from homology"/>
<dbReference type="PANTHER" id="PTHR38685">
    <property type="entry name" value="CELL DIVISION PROTEIN ZIPA"/>
    <property type="match status" value="1"/>
</dbReference>
<dbReference type="EMBL" id="SLZY01000021">
    <property type="protein sequence ID" value="TCS69220.1"/>
    <property type="molecule type" value="Genomic_DNA"/>
</dbReference>
<evidence type="ECO:0000256" key="4">
    <source>
        <dbReference type="ARBA" id="ARBA00022692"/>
    </source>
</evidence>
<evidence type="ECO:0000313" key="13">
    <source>
        <dbReference type="EMBL" id="TCS69220.1"/>
    </source>
</evidence>
<keyword evidence="2 9" id="KW-0997">Cell inner membrane</keyword>
<comment type="subcellular location">
    <subcellularLocation>
        <location evidence="9">Cell inner membrane</location>
        <topology evidence="9">Single-pass type I membrane protein</topology>
    </subcellularLocation>
</comment>
<evidence type="ECO:0000256" key="8">
    <source>
        <dbReference type="RuleBase" id="RU003612"/>
    </source>
</evidence>
<evidence type="ECO:0000256" key="1">
    <source>
        <dbReference type="ARBA" id="ARBA00022475"/>
    </source>
</evidence>
<gene>
    <name evidence="13" type="ORF">EDC61_12112</name>
</gene>
<feature type="domain" description="ZipA C-terminal FtsZ-binding" evidence="12">
    <location>
        <begin position="246"/>
        <end position="371"/>
    </location>
</feature>
<keyword evidence="3 8" id="KW-0132">Cell division</keyword>
<keyword evidence="7 8" id="KW-0131">Cell cycle</keyword>
<protein>
    <recommendedName>
        <fullName evidence="8">Cell division protein ZipA</fullName>
    </recommendedName>
</protein>
<dbReference type="AlphaFoldDB" id="A0A4R3JQM0"/>
<evidence type="ECO:0000256" key="2">
    <source>
        <dbReference type="ARBA" id="ARBA00022519"/>
    </source>
</evidence>
<evidence type="ECO:0000313" key="14">
    <source>
        <dbReference type="Proteomes" id="UP000295135"/>
    </source>
</evidence>
<dbReference type="OrthoDB" id="8521018at2"/>
<keyword evidence="4 9" id="KW-0812">Transmembrane</keyword>
<dbReference type="PANTHER" id="PTHR38685:SF1">
    <property type="entry name" value="CELL DIVISION PROTEIN ZIPA"/>
    <property type="match status" value="1"/>
</dbReference>
<dbReference type="InterPro" id="IPR036765">
    <property type="entry name" value="ZipA_FtsZ-bd_C_sf"/>
</dbReference>
<dbReference type="Gene3D" id="3.30.1400.10">
    <property type="entry name" value="ZipA, C-terminal FtsZ-binding domain"/>
    <property type="match status" value="1"/>
</dbReference>
<dbReference type="InterPro" id="IPR007449">
    <property type="entry name" value="ZipA_FtsZ-bd_C"/>
</dbReference>
<comment type="caution">
    <text evidence="13">The sequence shown here is derived from an EMBL/GenBank/DDBJ whole genome shotgun (WGS) entry which is preliminary data.</text>
</comment>
<comment type="function">
    <text evidence="8">Essential cell division protein that stabilizes the FtsZ protofilaments by cross-linking them and that serves as a cytoplasmic membrane anchor for the Z ring. Also required for the recruitment to the septal ring of downstream cell division proteins.</text>
</comment>
<dbReference type="Pfam" id="PF04354">
    <property type="entry name" value="ZipA_C"/>
    <property type="match status" value="1"/>
</dbReference>
<name>A0A4R3JQM0_9PROT</name>
<evidence type="ECO:0000256" key="10">
    <source>
        <dbReference type="SAM" id="MobiDB-lite"/>
    </source>
</evidence>
<dbReference type="Proteomes" id="UP000295135">
    <property type="component" value="Unassembled WGS sequence"/>
</dbReference>
<dbReference type="GO" id="GO:0000917">
    <property type="term" value="P:division septum assembly"/>
    <property type="evidence" value="ECO:0007669"/>
    <property type="project" value="TreeGrafter"/>
</dbReference>
<reference evidence="13 14" key="1">
    <citation type="submission" date="2019-03" db="EMBL/GenBank/DDBJ databases">
        <title>Genomic Encyclopedia of Type Strains, Phase IV (KMG-IV): sequencing the most valuable type-strain genomes for metagenomic binning, comparative biology and taxonomic classification.</title>
        <authorList>
            <person name="Goeker M."/>
        </authorList>
    </citation>
    <scope>NUCLEOTIDE SEQUENCE [LARGE SCALE GENOMIC DNA]</scope>
    <source>
        <strain evidence="13 14">DSM 103923</strain>
    </source>
</reference>
<evidence type="ECO:0000256" key="3">
    <source>
        <dbReference type="ARBA" id="ARBA00022618"/>
    </source>
</evidence>
<keyword evidence="5 11" id="KW-1133">Transmembrane helix</keyword>
<dbReference type="SMART" id="SM00771">
    <property type="entry name" value="ZipA_C"/>
    <property type="match status" value="1"/>
</dbReference>
<dbReference type="RefSeq" id="WP_126460544.1">
    <property type="nucleotide sequence ID" value="NZ_AP018721.1"/>
</dbReference>
<evidence type="ECO:0000259" key="12">
    <source>
        <dbReference type="SMART" id="SM00771"/>
    </source>
</evidence>